<reference evidence="1" key="1">
    <citation type="journal article" date="2017" name="Science">
        <title>Giant viruses with an expanded complement of translation system components.</title>
        <authorList>
            <person name="Schulz F."/>
            <person name="Yutin N."/>
            <person name="Ivanova N.N."/>
            <person name="Ortega D.R."/>
            <person name="Lee T.K."/>
            <person name="Vierheilig J."/>
            <person name="Daims H."/>
            <person name="Horn M."/>
            <person name="Wagner M."/>
            <person name="Jensen G.J."/>
            <person name="Kyrpides N.C."/>
            <person name="Koonin E.V."/>
            <person name="Woyke T."/>
        </authorList>
    </citation>
    <scope>NUCLEOTIDE SEQUENCE</scope>
    <source>
        <strain evidence="1">CTV1</strain>
    </source>
</reference>
<protein>
    <submittedName>
        <fullName evidence="1">Uncharacterized protein</fullName>
    </submittedName>
</protein>
<evidence type="ECO:0000313" key="1">
    <source>
        <dbReference type="EMBL" id="ARF08152.1"/>
    </source>
</evidence>
<sequence>MSSVILYKIKLNNIADSLGFNHLDYNVDVFDFLDRFLIKIPKDECYIGLVNIVQKYLKYLDCPQKESFSGKLFGKLNYKVYVNDNSRIRILCSYDIIILGDYRYCLTFDRWKLSCSVPSLFDVNPKVFMLFSFDSLFYGGNPHLFYEYQLPVKRHSFRNSGVSFLIDQFFLDRKITWSTIQQTLLKVKTTIAWDKLDSLIIITNFIKSCKSLQKEIDVKNYIAPFEEFKISHVDDEITFNWTYNKRYICMFYQFIDLNLKNNSHLLKNIDKLHDISIVTD</sequence>
<organism evidence="1">
    <name type="scientific">Catovirus CTV1</name>
    <dbReference type="NCBI Taxonomy" id="1977631"/>
    <lineage>
        <taxon>Viruses</taxon>
        <taxon>Varidnaviria</taxon>
        <taxon>Bamfordvirae</taxon>
        <taxon>Nucleocytoviricota</taxon>
        <taxon>Megaviricetes</taxon>
        <taxon>Imitervirales</taxon>
        <taxon>Mimiviridae</taxon>
        <taxon>Klosneuvirinae</taxon>
        <taxon>Catovirus</taxon>
    </lineage>
</organism>
<name>A0A1V0S8X0_9VIRU</name>
<dbReference type="EMBL" id="KY684083">
    <property type="protein sequence ID" value="ARF08152.1"/>
    <property type="molecule type" value="Genomic_DNA"/>
</dbReference>
<gene>
    <name evidence="1" type="ORF">Catovirus_1_202</name>
</gene>
<proteinExistence type="predicted"/>
<accession>A0A1V0S8X0</accession>